<evidence type="ECO:0000313" key="2">
    <source>
        <dbReference type="Proteomes" id="UP000254925"/>
    </source>
</evidence>
<keyword evidence="2" id="KW-1185">Reference proteome</keyword>
<gene>
    <name evidence="1" type="ORF">DES45_11422</name>
</gene>
<dbReference type="AlphaFoldDB" id="A0A370H7C2"/>
<dbReference type="RefSeq" id="WP_114772752.1">
    <property type="nucleotide sequence ID" value="NZ_QQBB01000014.1"/>
</dbReference>
<accession>A0A370H7C2</accession>
<dbReference type="OrthoDB" id="8019487at2"/>
<protein>
    <submittedName>
        <fullName evidence="1">Uncharacterized protein</fullName>
    </submittedName>
</protein>
<dbReference type="Proteomes" id="UP000254925">
    <property type="component" value="Unassembled WGS sequence"/>
</dbReference>
<reference evidence="1 2" key="1">
    <citation type="submission" date="2018-07" db="EMBL/GenBank/DDBJ databases">
        <title>Genomic Encyclopedia of Type Strains, Phase IV (KMG-IV): sequencing the most valuable type-strain genomes for metagenomic binning, comparative biology and taxonomic classification.</title>
        <authorList>
            <person name="Goeker M."/>
        </authorList>
    </citation>
    <scope>NUCLEOTIDE SEQUENCE [LARGE SCALE GENOMIC DNA]</scope>
    <source>
        <strain evidence="1 2">DSM 14364</strain>
    </source>
</reference>
<comment type="caution">
    <text evidence="1">The sequence shown here is derived from an EMBL/GenBank/DDBJ whole genome shotgun (WGS) entry which is preliminary data.</text>
</comment>
<dbReference type="EMBL" id="QQBB01000014">
    <property type="protein sequence ID" value="RDI52561.1"/>
    <property type="molecule type" value="Genomic_DNA"/>
</dbReference>
<organism evidence="1 2">
    <name type="scientific">Microvirga subterranea</name>
    <dbReference type="NCBI Taxonomy" id="186651"/>
    <lineage>
        <taxon>Bacteria</taxon>
        <taxon>Pseudomonadati</taxon>
        <taxon>Pseudomonadota</taxon>
        <taxon>Alphaproteobacteria</taxon>
        <taxon>Hyphomicrobiales</taxon>
        <taxon>Methylobacteriaceae</taxon>
        <taxon>Microvirga</taxon>
    </lineage>
</organism>
<name>A0A370H7C2_9HYPH</name>
<proteinExistence type="predicted"/>
<evidence type="ECO:0000313" key="1">
    <source>
        <dbReference type="EMBL" id="RDI52561.1"/>
    </source>
</evidence>
<sequence length="103" mass="11530">MLNFESVEEVCESKNITLVLHPIVRKAVKGFEESFYIGLRCFLTGESDGLYFLPLETGGYVRLVFSHRRSCGGFPILRVDPLTPEGLDRIKVAYASASKTTLE</sequence>